<evidence type="ECO:0000256" key="1">
    <source>
        <dbReference type="SAM" id="MobiDB-lite"/>
    </source>
</evidence>
<dbReference type="PANTHER" id="PTHR34802:SF1">
    <property type="entry name" value="CHORISMATE SYNTHASE"/>
    <property type="match status" value="1"/>
</dbReference>
<sequence length="856" mass="96756">MIYDSEARSFDVDLKSSEIVCKDSRISYTRESLLSLSEADFCKELPAGVDKSRFRDFIISYSREDLLSLAELNVCKELPYGFDQSIISDLQDASQTAPEIQKLQGHDSLSFGRTSEASTEEFAERWDSFKSIYADSKSKDSEKSNWHQLQRPWENPTTTGVLRNVSQNPEKSGILGSWSGTKPSQGGSEISSLKLPESNSLLSRCSQPYRPPFLKALSHPETPRNDENSNKAFGHSRKQTATEESWRKGPIDLKTNEQLQAIDEKQNSSERNEEVIAKSRACTPLQEHSAIQIVNRFRVSPPILSPVTASVEPLCSTCETAESSLIEDSSKNKPLLQGQDEMSNHVEKLQPHFLEGSRFSALIILKDAEDIDPNLIDEADPASNVKPKSDHRSIVDKGGLAKTQKKGLRTQVDPPLTRSTEKITRNIFPNNAVRKTAYMSTAMKASMRTVVSTKPLSNISNSEGHFRTEHHKDIGIVSEGSHNGFPKDTSDANHLVTEAKPSNGSISENWLPSLQTKHEDIFTDGRDSFKLDSKSVSCSSDNDKAPSDISSWPDLTHDNFWRTATEMSTKENLLDKGQSRETSFYDEELDYTFDELTSSQISEISHFIPSYLFDNESDSDPEINLPDEDSLITVDDTYIFQEEILNQSPVSNKPMQTDVRHQNLLLPDTWLRDSQLNVAKMFVNPLNTQADLRAPPQLQDPRRFNHYNYVPFPADAISIGQPPLMPQFYEHTVEPTHNFYSYLNNTLPPDPPSYHQVHQMPWRQPEPDLLRNLPLNYQGNINSAYMELRGRHGGEVELRPTFSQIIQIAGRQAEKEIRPTFSQMIQMQIGIAKMKLETLPGFKQRAYRKPISNPNR</sequence>
<dbReference type="Proteomes" id="UP001443914">
    <property type="component" value="Unassembled WGS sequence"/>
</dbReference>
<dbReference type="EMBL" id="JBDFQZ010000012">
    <property type="protein sequence ID" value="KAK9672590.1"/>
    <property type="molecule type" value="Genomic_DNA"/>
</dbReference>
<feature type="region of interest" description="Disordered" evidence="1">
    <location>
        <begin position="377"/>
        <end position="414"/>
    </location>
</feature>
<comment type="caution">
    <text evidence="2">The sequence shown here is derived from an EMBL/GenBank/DDBJ whole genome shotgun (WGS) entry which is preliminary data.</text>
</comment>
<reference evidence="2" key="1">
    <citation type="submission" date="2024-03" db="EMBL/GenBank/DDBJ databases">
        <title>WGS assembly of Saponaria officinalis var. Norfolk2.</title>
        <authorList>
            <person name="Jenkins J."/>
            <person name="Shu S."/>
            <person name="Grimwood J."/>
            <person name="Barry K."/>
            <person name="Goodstein D."/>
            <person name="Schmutz J."/>
            <person name="Leebens-Mack J."/>
            <person name="Osbourn A."/>
        </authorList>
    </citation>
    <scope>NUCLEOTIDE SEQUENCE [LARGE SCALE GENOMIC DNA]</scope>
    <source>
        <strain evidence="2">JIC</strain>
    </source>
</reference>
<evidence type="ECO:0000313" key="3">
    <source>
        <dbReference type="Proteomes" id="UP001443914"/>
    </source>
</evidence>
<proteinExistence type="predicted"/>
<feature type="compositionally biased region" description="Polar residues" evidence="1">
    <location>
        <begin position="178"/>
        <end position="192"/>
    </location>
</feature>
<dbReference type="PANTHER" id="PTHR34802">
    <property type="entry name" value="CHORISMATE SYNTHASE"/>
    <property type="match status" value="1"/>
</dbReference>
<feature type="region of interest" description="Disordered" evidence="1">
    <location>
        <begin position="140"/>
        <end position="192"/>
    </location>
</feature>
<feature type="compositionally biased region" description="Basic and acidic residues" evidence="1">
    <location>
        <begin position="240"/>
        <end position="253"/>
    </location>
</feature>
<dbReference type="AlphaFoldDB" id="A0AAW1H977"/>
<feature type="region of interest" description="Disordered" evidence="1">
    <location>
        <begin position="212"/>
        <end position="253"/>
    </location>
</feature>
<evidence type="ECO:0000313" key="2">
    <source>
        <dbReference type="EMBL" id="KAK9672590.1"/>
    </source>
</evidence>
<name>A0AAW1H977_SAPOF</name>
<keyword evidence="3" id="KW-1185">Reference proteome</keyword>
<feature type="compositionally biased region" description="Polar residues" evidence="1">
    <location>
        <begin position="155"/>
        <end position="170"/>
    </location>
</feature>
<protein>
    <submittedName>
        <fullName evidence="2">Uncharacterized protein</fullName>
    </submittedName>
</protein>
<gene>
    <name evidence="2" type="ORF">RND81_12G110500</name>
</gene>
<accession>A0AAW1H977</accession>
<organism evidence="2 3">
    <name type="scientific">Saponaria officinalis</name>
    <name type="common">Common soapwort</name>
    <name type="synonym">Lychnis saponaria</name>
    <dbReference type="NCBI Taxonomy" id="3572"/>
    <lineage>
        <taxon>Eukaryota</taxon>
        <taxon>Viridiplantae</taxon>
        <taxon>Streptophyta</taxon>
        <taxon>Embryophyta</taxon>
        <taxon>Tracheophyta</taxon>
        <taxon>Spermatophyta</taxon>
        <taxon>Magnoliopsida</taxon>
        <taxon>eudicotyledons</taxon>
        <taxon>Gunneridae</taxon>
        <taxon>Pentapetalae</taxon>
        <taxon>Caryophyllales</taxon>
        <taxon>Caryophyllaceae</taxon>
        <taxon>Caryophylleae</taxon>
        <taxon>Saponaria</taxon>
    </lineage>
</organism>